<organism evidence="2">
    <name type="scientific">Chromera velia CCMP2878</name>
    <dbReference type="NCBI Taxonomy" id="1169474"/>
    <lineage>
        <taxon>Eukaryota</taxon>
        <taxon>Sar</taxon>
        <taxon>Alveolata</taxon>
        <taxon>Colpodellida</taxon>
        <taxon>Chromeraceae</taxon>
        <taxon>Chromera</taxon>
    </lineage>
</organism>
<name>A0A0G4HUU9_9ALVE</name>
<dbReference type="Pfam" id="PF00078">
    <property type="entry name" value="RVT_1"/>
    <property type="match status" value="1"/>
</dbReference>
<dbReference type="AlphaFoldDB" id="A0A0G4HUU9"/>
<evidence type="ECO:0000259" key="1">
    <source>
        <dbReference type="PROSITE" id="PS50878"/>
    </source>
</evidence>
<accession>A0A0G4HUU9</accession>
<dbReference type="FunFam" id="3.30.70.270:FF:000026">
    <property type="entry name" value="Transposon Ty3-G Gag-Pol polyprotein"/>
    <property type="match status" value="1"/>
</dbReference>
<dbReference type="InterPro" id="IPR041577">
    <property type="entry name" value="RT_RNaseH_2"/>
</dbReference>
<dbReference type="VEuPathDB" id="CryptoDB:Cvel_31918"/>
<dbReference type="FunFam" id="3.30.70.270:FF:000003">
    <property type="entry name" value="Transposon Ty3-G Gag-Pol polyprotein"/>
    <property type="match status" value="1"/>
</dbReference>
<dbReference type="InterPro" id="IPR000477">
    <property type="entry name" value="RT_dom"/>
</dbReference>
<dbReference type="InterPro" id="IPR043128">
    <property type="entry name" value="Rev_trsase/Diguanyl_cyclase"/>
</dbReference>
<protein>
    <recommendedName>
        <fullName evidence="1">Reverse transcriptase domain-containing protein</fullName>
    </recommendedName>
</protein>
<dbReference type="InterPro" id="IPR051320">
    <property type="entry name" value="Viral_Replic_Matur_Polypro"/>
</dbReference>
<dbReference type="Pfam" id="PF17919">
    <property type="entry name" value="RT_RNaseH_2"/>
    <property type="match status" value="1"/>
</dbReference>
<evidence type="ECO:0000313" key="2">
    <source>
        <dbReference type="EMBL" id="CEM48125.1"/>
    </source>
</evidence>
<dbReference type="Gene3D" id="3.30.70.270">
    <property type="match status" value="2"/>
</dbReference>
<proteinExistence type="predicted"/>
<reference evidence="2" key="1">
    <citation type="submission" date="2014-11" db="EMBL/GenBank/DDBJ databases">
        <authorList>
            <person name="Otto D Thomas"/>
            <person name="Naeem Raeece"/>
        </authorList>
    </citation>
    <scope>NUCLEOTIDE SEQUENCE</scope>
</reference>
<dbReference type="PhylomeDB" id="A0A0G4HUU9"/>
<dbReference type="PANTHER" id="PTHR33064">
    <property type="entry name" value="POL PROTEIN"/>
    <property type="match status" value="1"/>
</dbReference>
<dbReference type="InterPro" id="IPR043502">
    <property type="entry name" value="DNA/RNA_pol_sf"/>
</dbReference>
<gene>
    <name evidence="2" type="ORF">Cvel_31918</name>
</gene>
<sequence length="210" mass="23749">MLFGISTAPSIFQRAMDVMLAGLTGSFVNVYLDDILVASFLFEEHLTHIRKTLDRLRTSGYKLSFAKCSWAQISLLYLSHIVDTTGIRPNPKKVEAILSMSAATDKKQTKQLLGLASFYRRFIRGFSQIVFPLTSLLRKHTPFVWEEPQRRAFEALKEAMISEPVLYHPNFDKEFVVKPDASNDAIGAMLGQTCRACTRRRLWLAGDSVA</sequence>
<dbReference type="EMBL" id="CDMZ01003942">
    <property type="protein sequence ID" value="CEM48125.1"/>
    <property type="molecule type" value="Genomic_DNA"/>
</dbReference>
<dbReference type="PANTHER" id="PTHR33064:SF37">
    <property type="entry name" value="RIBONUCLEASE H"/>
    <property type="match status" value="1"/>
</dbReference>
<dbReference type="CDD" id="cd01647">
    <property type="entry name" value="RT_LTR"/>
    <property type="match status" value="1"/>
</dbReference>
<feature type="domain" description="Reverse transcriptase" evidence="1">
    <location>
        <begin position="1"/>
        <end position="82"/>
    </location>
</feature>
<dbReference type="SUPFAM" id="SSF56672">
    <property type="entry name" value="DNA/RNA polymerases"/>
    <property type="match status" value="1"/>
</dbReference>
<dbReference type="PROSITE" id="PS50878">
    <property type="entry name" value="RT_POL"/>
    <property type="match status" value="1"/>
</dbReference>